<proteinExistence type="predicted"/>
<evidence type="ECO:0000313" key="2">
    <source>
        <dbReference type="Proteomes" id="UP000824469"/>
    </source>
</evidence>
<dbReference type="AlphaFoldDB" id="A0AA38CID9"/>
<name>A0AA38CID9_TAXCH</name>
<keyword evidence="2" id="KW-1185">Reference proteome</keyword>
<protein>
    <submittedName>
        <fullName evidence="1">Uncharacterized protein</fullName>
    </submittedName>
</protein>
<dbReference type="EMBL" id="JAHRHJ020000009">
    <property type="protein sequence ID" value="KAH9300920.1"/>
    <property type="molecule type" value="Genomic_DNA"/>
</dbReference>
<accession>A0AA38CID9</accession>
<sequence>MEIRVNGEQRRRKEVSLWVEEDDEAGDCSLLVWRNQWLVERREDGGNLGRESWGKRKFREALKPCCMGACGGRDGA</sequence>
<comment type="caution">
    <text evidence="1">The sequence shown here is derived from an EMBL/GenBank/DDBJ whole genome shotgun (WGS) entry which is preliminary data.</text>
</comment>
<organism evidence="1 2">
    <name type="scientific">Taxus chinensis</name>
    <name type="common">Chinese yew</name>
    <name type="synonym">Taxus wallichiana var. chinensis</name>
    <dbReference type="NCBI Taxonomy" id="29808"/>
    <lineage>
        <taxon>Eukaryota</taxon>
        <taxon>Viridiplantae</taxon>
        <taxon>Streptophyta</taxon>
        <taxon>Embryophyta</taxon>
        <taxon>Tracheophyta</taxon>
        <taxon>Spermatophyta</taxon>
        <taxon>Pinopsida</taxon>
        <taxon>Pinidae</taxon>
        <taxon>Conifers II</taxon>
        <taxon>Cupressales</taxon>
        <taxon>Taxaceae</taxon>
        <taxon>Taxus</taxon>
    </lineage>
</organism>
<feature type="non-terminal residue" evidence="1">
    <location>
        <position position="1"/>
    </location>
</feature>
<gene>
    <name evidence="1" type="ORF">KI387_012503</name>
</gene>
<evidence type="ECO:0000313" key="1">
    <source>
        <dbReference type="EMBL" id="KAH9300920.1"/>
    </source>
</evidence>
<dbReference type="Proteomes" id="UP000824469">
    <property type="component" value="Unassembled WGS sequence"/>
</dbReference>
<reference evidence="1 2" key="1">
    <citation type="journal article" date="2021" name="Nat. Plants">
        <title>The Taxus genome provides insights into paclitaxel biosynthesis.</title>
        <authorList>
            <person name="Xiong X."/>
            <person name="Gou J."/>
            <person name="Liao Q."/>
            <person name="Li Y."/>
            <person name="Zhou Q."/>
            <person name="Bi G."/>
            <person name="Li C."/>
            <person name="Du R."/>
            <person name="Wang X."/>
            <person name="Sun T."/>
            <person name="Guo L."/>
            <person name="Liang H."/>
            <person name="Lu P."/>
            <person name="Wu Y."/>
            <person name="Zhang Z."/>
            <person name="Ro D.K."/>
            <person name="Shang Y."/>
            <person name="Huang S."/>
            <person name="Yan J."/>
        </authorList>
    </citation>
    <scope>NUCLEOTIDE SEQUENCE [LARGE SCALE GENOMIC DNA]</scope>
    <source>
        <strain evidence="1">Ta-2019</strain>
    </source>
</reference>